<dbReference type="RefSeq" id="WP_113036132.1">
    <property type="nucleotide sequence ID" value="NZ_QMFB01000041.1"/>
</dbReference>
<evidence type="ECO:0000313" key="6">
    <source>
        <dbReference type="Proteomes" id="UP000250369"/>
    </source>
</evidence>
<sequence>MKKPNVLLITSDQQHWNTIGAFQPEISTPNLDRLVREGTTFTRAYCPNPTCTPTRASIITGQYPSQHGAWTLGTKLLEDRHTVGEDFQAGGYKTALIGKAHFQQLGATEEYPSLESYDYLKDHEFWRTFHGPFYGFDHIELTRNHTNEFLVGQHYVNWLEDKGCTNWRDYFTPPTGTMDPNHLFSWDIPEEYHYDTWIAERTNAMLEQYKNNDEPFFLWSSFFDPHPPYLASAPWDTMYDPDKLAIPAVTPGEHDKNPPHFAMTQLESPDFSAWKESGLSIHGYHSHTTHYPGDDAKKLVAVYYGMISLMDKYIGKILDKLDELGLADDTIVVFTTDHGHFFGQHGLQFKGGFHYEDLIKLPFLVRYPGHVPAGETSGAIQSLVDLAPTFLSFAGLPVPRTMSGVDQSQVWLGKQSEARDHALVEFRHEPTTIHQKTYVNARYKLTVYYNQTYGELFDLETDPGELDNKWDDPAYRELKTELLLKYAWAGLGVEPMPMPRVSGA</sequence>
<gene>
    <name evidence="5" type="ORF">DQG23_37335</name>
</gene>
<dbReference type="Proteomes" id="UP000250369">
    <property type="component" value="Unassembled WGS sequence"/>
</dbReference>
<organism evidence="5 6">
    <name type="scientific">Paenibacillus contaminans</name>
    <dbReference type="NCBI Taxonomy" id="450362"/>
    <lineage>
        <taxon>Bacteria</taxon>
        <taxon>Bacillati</taxon>
        <taxon>Bacillota</taxon>
        <taxon>Bacilli</taxon>
        <taxon>Bacillales</taxon>
        <taxon>Paenibacillaceae</taxon>
        <taxon>Paenibacillus</taxon>
    </lineage>
</organism>
<evidence type="ECO:0000259" key="4">
    <source>
        <dbReference type="Pfam" id="PF00884"/>
    </source>
</evidence>
<dbReference type="OrthoDB" id="9762324at2"/>
<keyword evidence="6" id="KW-1185">Reference proteome</keyword>
<feature type="domain" description="Sulfatase N-terminal" evidence="4">
    <location>
        <begin position="4"/>
        <end position="395"/>
    </location>
</feature>
<dbReference type="PROSITE" id="PS00523">
    <property type="entry name" value="SULFATASE_1"/>
    <property type="match status" value="1"/>
</dbReference>
<evidence type="ECO:0000256" key="1">
    <source>
        <dbReference type="ARBA" id="ARBA00008779"/>
    </source>
</evidence>
<comment type="caution">
    <text evidence="5">The sequence shown here is derived from an EMBL/GenBank/DDBJ whole genome shotgun (WGS) entry which is preliminary data.</text>
</comment>
<dbReference type="InterPro" id="IPR000917">
    <property type="entry name" value="Sulfatase_N"/>
</dbReference>
<accession>A0A329LSR2</accession>
<dbReference type="PANTHER" id="PTHR45953:SF1">
    <property type="entry name" value="IDURONATE 2-SULFATASE"/>
    <property type="match status" value="1"/>
</dbReference>
<comment type="similarity">
    <text evidence="1">Belongs to the sulfatase family.</text>
</comment>
<dbReference type="EMBL" id="QMFB01000041">
    <property type="protein sequence ID" value="RAV10814.1"/>
    <property type="molecule type" value="Genomic_DNA"/>
</dbReference>
<dbReference type="SUPFAM" id="SSF53649">
    <property type="entry name" value="Alkaline phosphatase-like"/>
    <property type="match status" value="1"/>
</dbReference>
<evidence type="ECO:0000313" key="5">
    <source>
        <dbReference type="EMBL" id="RAV10814.1"/>
    </source>
</evidence>
<dbReference type="AlphaFoldDB" id="A0A329LSR2"/>
<keyword evidence="3" id="KW-0378">Hydrolase</keyword>
<dbReference type="Gene3D" id="3.40.720.10">
    <property type="entry name" value="Alkaline Phosphatase, subunit A"/>
    <property type="match status" value="1"/>
</dbReference>
<dbReference type="PANTHER" id="PTHR45953">
    <property type="entry name" value="IDURONATE 2-SULFATASE"/>
    <property type="match status" value="1"/>
</dbReference>
<dbReference type="InterPro" id="IPR024607">
    <property type="entry name" value="Sulfatase_CS"/>
</dbReference>
<dbReference type="GO" id="GO:0046872">
    <property type="term" value="F:metal ion binding"/>
    <property type="evidence" value="ECO:0007669"/>
    <property type="project" value="UniProtKB-KW"/>
</dbReference>
<dbReference type="GO" id="GO:0005737">
    <property type="term" value="C:cytoplasm"/>
    <property type="evidence" value="ECO:0007669"/>
    <property type="project" value="TreeGrafter"/>
</dbReference>
<evidence type="ECO:0000256" key="3">
    <source>
        <dbReference type="ARBA" id="ARBA00022801"/>
    </source>
</evidence>
<dbReference type="Pfam" id="PF00884">
    <property type="entry name" value="Sulfatase"/>
    <property type="match status" value="1"/>
</dbReference>
<keyword evidence="2" id="KW-0479">Metal-binding</keyword>
<dbReference type="GO" id="GO:0008484">
    <property type="term" value="F:sulfuric ester hydrolase activity"/>
    <property type="evidence" value="ECO:0007669"/>
    <property type="project" value="TreeGrafter"/>
</dbReference>
<protein>
    <submittedName>
        <fullName evidence="5">Sulfatase</fullName>
    </submittedName>
</protein>
<dbReference type="InterPro" id="IPR017850">
    <property type="entry name" value="Alkaline_phosphatase_core_sf"/>
</dbReference>
<reference evidence="5 6" key="1">
    <citation type="journal article" date="2009" name="Int. J. Syst. Evol. Microbiol.">
        <title>Paenibacillus contaminans sp. nov., isolated from a contaminated laboratory plate.</title>
        <authorList>
            <person name="Chou J.H."/>
            <person name="Lee J.H."/>
            <person name="Lin M.C."/>
            <person name="Chang P.S."/>
            <person name="Arun A.B."/>
            <person name="Young C.C."/>
            <person name="Chen W.M."/>
        </authorList>
    </citation>
    <scope>NUCLEOTIDE SEQUENCE [LARGE SCALE GENOMIC DNA]</scope>
    <source>
        <strain evidence="5 6">CKOBP-6</strain>
    </source>
</reference>
<evidence type="ECO:0000256" key="2">
    <source>
        <dbReference type="ARBA" id="ARBA00022723"/>
    </source>
</evidence>
<proteinExistence type="inferred from homology"/>
<name>A0A329LSR2_9BACL</name>